<gene>
    <name evidence="2" type="ORF">EB796_015308</name>
</gene>
<feature type="domain" description="Copine C-terminal" evidence="1">
    <location>
        <begin position="18"/>
        <end position="62"/>
    </location>
</feature>
<evidence type="ECO:0000313" key="2">
    <source>
        <dbReference type="EMBL" id="KAF6026386.1"/>
    </source>
</evidence>
<comment type="caution">
    <text evidence="2">The sequence shown here is derived from an EMBL/GenBank/DDBJ whole genome shotgun (WGS) entry which is preliminary data.</text>
</comment>
<keyword evidence="3" id="KW-1185">Reference proteome</keyword>
<evidence type="ECO:0000259" key="1">
    <source>
        <dbReference type="Pfam" id="PF07002"/>
    </source>
</evidence>
<dbReference type="InterPro" id="IPR052079">
    <property type="entry name" value="E3_ligase/Copine_domain"/>
</dbReference>
<dbReference type="InterPro" id="IPR010734">
    <property type="entry name" value="Copine_C"/>
</dbReference>
<dbReference type="PANTHER" id="PTHR45751">
    <property type="entry name" value="COPINE FAMILY PROTEIN 1"/>
    <property type="match status" value="1"/>
</dbReference>
<dbReference type="AlphaFoldDB" id="A0A7J7JLR9"/>
<dbReference type="Pfam" id="PF07002">
    <property type="entry name" value="Copine"/>
    <property type="match status" value="1"/>
</dbReference>
<dbReference type="GO" id="GO:0016567">
    <property type="term" value="P:protein ubiquitination"/>
    <property type="evidence" value="ECO:0007669"/>
    <property type="project" value="TreeGrafter"/>
</dbReference>
<name>A0A7J7JLR9_BUGNE</name>
<proteinExistence type="predicted"/>
<sequence length="72" mass="8295">MALLALCSSTMMDCPREKFDNLQFVNFHRTVTKSKHEAAFALHALMELPDQYKAIQQLGYLQNHTVADKKRV</sequence>
<evidence type="ECO:0000313" key="3">
    <source>
        <dbReference type="Proteomes" id="UP000593567"/>
    </source>
</evidence>
<dbReference type="GO" id="GO:0005634">
    <property type="term" value="C:nucleus"/>
    <property type="evidence" value="ECO:0007669"/>
    <property type="project" value="TreeGrafter"/>
</dbReference>
<dbReference type="GO" id="GO:0004842">
    <property type="term" value="F:ubiquitin-protein transferase activity"/>
    <property type="evidence" value="ECO:0007669"/>
    <property type="project" value="TreeGrafter"/>
</dbReference>
<protein>
    <recommendedName>
        <fullName evidence="1">Copine C-terminal domain-containing protein</fullName>
    </recommendedName>
</protein>
<organism evidence="2 3">
    <name type="scientific">Bugula neritina</name>
    <name type="common">Brown bryozoan</name>
    <name type="synonym">Sertularia neritina</name>
    <dbReference type="NCBI Taxonomy" id="10212"/>
    <lineage>
        <taxon>Eukaryota</taxon>
        <taxon>Metazoa</taxon>
        <taxon>Spiralia</taxon>
        <taxon>Lophotrochozoa</taxon>
        <taxon>Bryozoa</taxon>
        <taxon>Gymnolaemata</taxon>
        <taxon>Cheilostomatida</taxon>
        <taxon>Flustrina</taxon>
        <taxon>Buguloidea</taxon>
        <taxon>Bugulidae</taxon>
        <taxon>Bugula</taxon>
    </lineage>
</organism>
<dbReference type="EMBL" id="VXIV02002288">
    <property type="protein sequence ID" value="KAF6026386.1"/>
    <property type="molecule type" value="Genomic_DNA"/>
</dbReference>
<dbReference type="Proteomes" id="UP000593567">
    <property type="component" value="Unassembled WGS sequence"/>
</dbReference>
<dbReference type="OrthoDB" id="5855668at2759"/>
<dbReference type="PANTHER" id="PTHR45751:SF11">
    <property type="entry name" value="COPINE FAMILY PROTEIN 2"/>
    <property type="match status" value="1"/>
</dbReference>
<accession>A0A7J7JLR9</accession>
<reference evidence="2" key="1">
    <citation type="submission" date="2020-06" db="EMBL/GenBank/DDBJ databases">
        <title>Draft genome of Bugula neritina, a colonial animal packing powerful symbionts and potential medicines.</title>
        <authorList>
            <person name="Rayko M."/>
        </authorList>
    </citation>
    <scope>NUCLEOTIDE SEQUENCE [LARGE SCALE GENOMIC DNA]</scope>
    <source>
        <strain evidence="2">Kwan_BN1</strain>
    </source>
</reference>